<feature type="compositionally biased region" description="Low complexity" evidence="1">
    <location>
        <begin position="23"/>
        <end position="35"/>
    </location>
</feature>
<feature type="region of interest" description="Disordered" evidence="1">
    <location>
        <begin position="1"/>
        <end position="116"/>
    </location>
</feature>
<feature type="compositionally biased region" description="Polar residues" evidence="1">
    <location>
        <begin position="57"/>
        <end position="71"/>
    </location>
</feature>
<accession>A0AAV4I2L2</accession>
<evidence type="ECO:0000256" key="1">
    <source>
        <dbReference type="SAM" id="MobiDB-lite"/>
    </source>
</evidence>
<evidence type="ECO:0000313" key="2">
    <source>
        <dbReference type="EMBL" id="GFS04663.1"/>
    </source>
</evidence>
<proteinExistence type="predicted"/>
<gene>
    <name evidence="2" type="ORF">ElyMa_006501100</name>
</gene>
<comment type="caution">
    <text evidence="2">The sequence shown here is derived from an EMBL/GenBank/DDBJ whole genome shotgun (WGS) entry which is preliminary data.</text>
</comment>
<dbReference type="AlphaFoldDB" id="A0AAV4I2L2"/>
<name>A0AAV4I2L2_9GAST</name>
<evidence type="ECO:0000313" key="3">
    <source>
        <dbReference type="Proteomes" id="UP000762676"/>
    </source>
</evidence>
<dbReference type="Proteomes" id="UP000762676">
    <property type="component" value="Unassembled WGS sequence"/>
</dbReference>
<protein>
    <submittedName>
        <fullName evidence="2">Uncharacterized protein</fullName>
    </submittedName>
</protein>
<keyword evidence="3" id="KW-1185">Reference proteome</keyword>
<feature type="compositionally biased region" description="Polar residues" evidence="1">
    <location>
        <begin position="8"/>
        <end position="22"/>
    </location>
</feature>
<reference evidence="2 3" key="1">
    <citation type="journal article" date="2021" name="Elife">
        <title>Chloroplast acquisition without the gene transfer in kleptoplastic sea slugs, Plakobranchus ocellatus.</title>
        <authorList>
            <person name="Maeda T."/>
            <person name="Takahashi S."/>
            <person name="Yoshida T."/>
            <person name="Shimamura S."/>
            <person name="Takaki Y."/>
            <person name="Nagai Y."/>
            <person name="Toyoda A."/>
            <person name="Suzuki Y."/>
            <person name="Arimoto A."/>
            <person name="Ishii H."/>
            <person name="Satoh N."/>
            <person name="Nishiyama T."/>
            <person name="Hasebe M."/>
            <person name="Maruyama T."/>
            <person name="Minagawa J."/>
            <person name="Obokata J."/>
            <person name="Shigenobu S."/>
        </authorList>
    </citation>
    <scope>NUCLEOTIDE SEQUENCE [LARGE SCALE GENOMIC DNA]</scope>
</reference>
<dbReference type="EMBL" id="BMAT01013040">
    <property type="protein sequence ID" value="GFS04663.1"/>
    <property type="molecule type" value="Genomic_DNA"/>
</dbReference>
<sequence>MLYKEPLQPQSIPRTPRQSQDFSSSNPRPSGSNRPTLSDPPPVVPGPRSYRDAIETAPQTSDFAQSHSSMLGTPPKSRQRQTATTRRNQGRGYGRERDPTRLDLGPTPIGTNPVSVPQILLHPVL</sequence>
<organism evidence="2 3">
    <name type="scientific">Elysia marginata</name>
    <dbReference type="NCBI Taxonomy" id="1093978"/>
    <lineage>
        <taxon>Eukaryota</taxon>
        <taxon>Metazoa</taxon>
        <taxon>Spiralia</taxon>
        <taxon>Lophotrochozoa</taxon>
        <taxon>Mollusca</taxon>
        <taxon>Gastropoda</taxon>
        <taxon>Heterobranchia</taxon>
        <taxon>Euthyneura</taxon>
        <taxon>Panpulmonata</taxon>
        <taxon>Sacoglossa</taxon>
        <taxon>Placobranchoidea</taxon>
        <taxon>Plakobranchidae</taxon>
        <taxon>Elysia</taxon>
    </lineage>
</organism>